<dbReference type="OrthoDB" id="185555at2"/>
<proteinExistence type="predicted"/>
<dbReference type="InterPro" id="IPR013830">
    <property type="entry name" value="SGNH_hydro"/>
</dbReference>
<dbReference type="Proteomes" id="UP000253426">
    <property type="component" value="Unassembled WGS sequence"/>
</dbReference>
<evidence type="ECO:0000313" key="4">
    <source>
        <dbReference type="Proteomes" id="UP000253426"/>
    </source>
</evidence>
<gene>
    <name evidence="3" type="ORF">DES53_105179</name>
</gene>
<dbReference type="CDD" id="cd01834">
    <property type="entry name" value="SGNH_hydrolase_like_2"/>
    <property type="match status" value="1"/>
</dbReference>
<organism evidence="3 4">
    <name type="scientific">Roseimicrobium gellanilyticum</name>
    <dbReference type="NCBI Taxonomy" id="748857"/>
    <lineage>
        <taxon>Bacteria</taxon>
        <taxon>Pseudomonadati</taxon>
        <taxon>Verrucomicrobiota</taxon>
        <taxon>Verrucomicrobiia</taxon>
        <taxon>Verrucomicrobiales</taxon>
        <taxon>Verrucomicrobiaceae</taxon>
        <taxon>Roseimicrobium</taxon>
    </lineage>
</organism>
<reference evidence="3 4" key="1">
    <citation type="submission" date="2018-06" db="EMBL/GenBank/DDBJ databases">
        <title>Genomic Encyclopedia of Type Strains, Phase IV (KMG-IV): sequencing the most valuable type-strain genomes for metagenomic binning, comparative biology and taxonomic classification.</title>
        <authorList>
            <person name="Goeker M."/>
        </authorList>
    </citation>
    <scope>NUCLEOTIDE SEQUENCE [LARGE SCALE GENOMIC DNA]</scope>
    <source>
        <strain evidence="3 4">DSM 25532</strain>
    </source>
</reference>
<dbReference type="GO" id="GO:0004622">
    <property type="term" value="F:phosphatidylcholine lysophospholipase activity"/>
    <property type="evidence" value="ECO:0007669"/>
    <property type="project" value="TreeGrafter"/>
</dbReference>
<dbReference type="RefSeq" id="WP_113959253.1">
    <property type="nucleotide sequence ID" value="NZ_QNRR01000005.1"/>
</dbReference>
<feature type="domain" description="SGNH hydrolase-type esterase" evidence="2">
    <location>
        <begin position="37"/>
        <end position="230"/>
    </location>
</feature>
<evidence type="ECO:0000313" key="3">
    <source>
        <dbReference type="EMBL" id="RBP43780.1"/>
    </source>
</evidence>
<dbReference type="EMBL" id="QNRR01000005">
    <property type="protein sequence ID" value="RBP43780.1"/>
    <property type="molecule type" value="Genomic_DNA"/>
</dbReference>
<dbReference type="InterPro" id="IPR036514">
    <property type="entry name" value="SGNH_hydro_sf"/>
</dbReference>
<protein>
    <submittedName>
        <fullName evidence="3">Lysophospholipase L1-like esterase</fullName>
    </submittedName>
</protein>
<keyword evidence="1" id="KW-0732">Signal</keyword>
<accession>A0A366HLG9</accession>
<dbReference type="AlphaFoldDB" id="A0A366HLG9"/>
<dbReference type="PANTHER" id="PTHR30383:SF5">
    <property type="entry name" value="SGNH HYDROLASE-TYPE ESTERASE DOMAIN-CONTAINING PROTEIN"/>
    <property type="match status" value="1"/>
</dbReference>
<feature type="signal peptide" evidence="1">
    <location>
        <begin position="1"/>
        <end position="21"/>
    </location>
</feature>
<feature type="chain" id="PRO_5016678009" evidence="1">
    <location>
        <begin position="22"/>
        <end position="385"/>
    </location>
</feature>
<sequence length="385" mass="41988">MHRLLLSLALVIACTFTAPLAAQSTPKLFTDGDTICFLGDSITHGGNWHRYIELFYVSRQPEKKINIVNCGIGGDRADGALKRLDWDVLVHQPTVIVIMLGMNDIGHGNYDSPNPTPEMLAGREKSITDYRKNMAALIEAIQKRSKAAIILVKPSPYDETAEITGKPARKGANGALAKCSEICGEFAQKYNTAVIDFHGPMTKLMSEGQKLDPGFALVGRDRVHPGLPGHLVMASLFLRGQGFTLHESGKLPIVTGVNDPVLAKIVPAEELMGSTTPAVGTDASTKKATEIATLSTERFTLGMPLRTIARMEVSMRGANIDPKDDAAVKTWMDERNKKMTPDTPAGKSWEQLATPYLKARAELPETLKKRQALLEKMRELSAARS</sequence>
<dbReference type="Gene3D" id="3.40.50.1110">
    <property type="entry name" value="SGNH hydrolase"/>
    <property type="match status" value="1"/>
</dbReference>
<evidence type="ECO:0000259" key="2">
    <source>
        <dbReference type="Pfam" id="PF13472"/>
    </source>
</evidence>
<dbReference type="Pfam" id="PF13472">
    <property type="entry name" value="Lipase_GDSL_2"/>
    <property type="match status" value="1"/>
</dbReference>
<keyword evidence="4" id="KW-1185">Reference proteome</keyword>
<dbReference type="SUPFAM" id="SSF52266">
    <property type="entry name" value="SGNH hydrolase"/>
    <property type="match status" value="1"/>
</dbReference>
<dbReference type="PANTHER" id="PTHR30383">
    <property type="entry name" value="THIOESTERASE 1/PROTEASE 1/LYSOPHOSPHOLIPASE L1"/>
    <property type="match status" value="1"/>
</dbReference>
<dbReference type="InterPro" id="IPR051532">
    <property type="entry name" value="Ester_Hydrolysis_Enzymes"/>
</dbReference>
<evidence type="ECO:0000256" key="1">
    <source>
        <dbReference type="SAM" id="SignalP"/>
    </source>
</evidence>
<comment type="caution">
    <text evidence="3">The sequence shown here is derived from an EMBL/GenBank/DDBJ whole genome shotgun (WGS) entry which is preliminary data.</text>
</comment>
<name>A0A366HLG9_9BACT</name>